<evidence type="ECO:0000256" key="1">
    <source>
        <dbReference type="SAM" id="MobiDB-lite"/>
    </source>
</evidence>
<organism evidence="2 3">
    <name type="scientific">Candidatus Venteria ishoeyi</name>
    <dbReference type="NCBI Taxonomy" id="1899563"/>
    <lineage>
        <taxon>Bacteria</taxon>
        <taxon>Pseudomonadati</taxon>
        <taxon>Pseudomonadota</taxon>
        <taxon>Gammaproteobacteria</taxon>
        <taxon>Thiotrichales</taxon>
        <taxon>Thiotrichaceae</taxon>
        <taxon>Venteria</taxon>
    </lineage>
</organism>
<feature type="compositionally biased region" description="Basic residues" evidence="1">
    <location>
        <begin position="105"/>
        <end position="116"/>
    </location>
</feature>
<sequence length="125" mass="14410">MDSEQPQQDPLKLLAVSMTDPPERIQERLKTQTDEIEAALARKDHQYFGLKADASAHTLEKIALFKTNTFKQAANTLIDPKQRRAYQKRILAQRVRDKKSPPPPKKSRRQAKHKKAIPPEKRFNG</sequence>
<dbReference type="RefSeq" id="WP_103918365.1">
    <property type="nucleotide sequence ID" value="NZ_FMSV02000036.1"/>
</dbReference>
<reference evidence="2 3" key="1">
    <citation type="submission" date="2016-10" db="EMBL/GenBank/DDBJ databases">
        <authorList>
            <person name="de Groot N.N."/>
        </authorList>
    </citation>
    <scope>NUCLEOTIDE SEQUENCE [LARGE SCALE GENOMIC DNA]</scope>
    <source>
        <strain evidence="2">MBHS1</strain>
    </source>
</reference>
<name>A0A1H6F2J6_9GAMM</name>
<dbReference type="AlphaFoldDB" id="A0A1H6F2J6"/>
<protein>
    <submittedName>
        <fullName evidence="2">Uncharacterized protein</fullName>
    </submittedName>
</protein>
<accession>A0A1H6F2J6</accession>
<evidence type="ECO:0000313" key="3">
    <source>
        <dbReference type="Proteomes" id="UP000236724"/>
    </source>
</evidence>
<proteinExistence type="predicted"/>
<keyword evidence="3" id="KW-1185">Reference proteome</keyword>
<feature type="region of interest" description="Disordered" evidence="1">
    <location>
        <begin position="91"/>
        <end position="125"/>
    </location>
</feature>
<dbReference type="Proteomes" id="UP000236724">
    <property type="component" value="Unassembled WGS sequence"/>
</dbReference>
<gene>
    <name evidence="2" type="ORF">MBHS_00128</name>
</gene>
<dbReference type="EMBL" id="FMSV02000036">
    <property type="protein sequence ID" value="SEH04282.1"/>
    <property type="molecule type" value="Genomic_DNA"/>
</dbReference>
<evidence type="ECO:0000313" key="2">
    <source>
        <dbReference type="EMBL" id="SEH04282.1"/>
    </source>
</evidence>